<sequence>MSVFYLNEVLKIMDASKPLRDTLVGVAKQTGCAAAGTAAGGLLMGPLGALVLGIAGAWISSLPFDACLTEKKLL</sequence>
<dbReference type="Proteomes" id="UP000053660">
    <property type="component" value="Unassembled WGS sequence"/>
</dbReference>
<evidence type="ECO:0000313" key="2">
    <source>
        <dbReference type="EMBL" id="KHJ84855.1"/>
    </source>
</evidence>
<gene>
    <name evidence="2" type="ORF">OESDEN_15426</name>
</gene>
<reference evidence="2 3" key="1">
    <citation type="submission" date="2014-03" db="EMBL/GenBank/DDBJ databases">
        <title>Draft genome of the hookworm Oesophagostomum dentatum.</title>
        <authorList>
            <person name="Mitreva M."/>
        </authorList>
    </citation>
    <scope>NUCLEOTIDE SEQUENCE [LARGE SCALE GENOMIC DNA]</scope>
    <source>
        <strain evidence="2 3">OD-Hann</strain>
    </source>
</reference>
<organism evidence="2 3">
    <name type="scientific">Oesophagostomum dentatum</name>
    <name type="common">Nodular worm</name>
    <dbReference type="NCBI Taxonomy" id="61180"/>
    <lineage>
        <taxon>Eukaryota</taxon>
        <taxon>Metazoa</taxon>
        <taxon>Ecdysozoa</taxon>
        <taxon>Nematoda</taxon>
        <taxon>Chromadorea</taxon>
        <taxon>Rhabditida</taxon>
        <taxon>Rhabditina</taxon>
        <taxon>Rhabditomorpha</taxon>
        <taxon>Strongyloidea</taxon>
        <taxon>Strongylidae</taxon>
        <taxon>Oesophagostomum</taxon>
    </lineage>
</organism>
<keyword evidence="1" id="KW-1133">Transmembrane helix</keyword>
<evidence type="ECO:0000256" key="1">
    <source>
        <dbReference type="SAM" id="Phobius"/>
    </source>
</evidence>
<protein>
    <submittedName>
        <fullName evidence="2">Uncharacterized protein</fullName>
    </submittedName>
</protein>
<keyword evidence="1" id="KW-0472">Membrane</keyword>
<name>A0A0B1SNR7_OESDE</name>
<feature type="transmembrane region" description="Helical" evidence="1">
    <location>
        <begin position="47"/>
        <end position="68"/>
    </location>
</feature>
<dbReference type="OrthoDB" id="5805760at2759"/>
<keyword evidence="1" id="KW-0812">Transmembrane</keyword>
<accession>A0A0B1SNR7</accession>
<keyword evidence="3" id="KW-1185">Reference proteome</keyword>
<evidence type="ECO:0000313" key="3">
    <source>
        <dbReference type="Proteomes" id="UP000053660"/>
    </source>
</evidence>
<proteinExistence type="predicted"/>
<dbReference type="EMBL" id="KN566435">
    <property type="protein sequence ID" value="KHJ84855.1"/>
    <property type="molecule type" value="Genomic_DNA"/>
</dbReference>
<dbReference type="AlphaFoldDB" id="A0A0B1SNR7"/>